<comment type="caution">
    <text evidence="1">The sequence shown here is derived from an EMBL/GenBank/DDBJ whole genome shotgun (WGS) entry which is preliminary data.</text>
</comment>
<dbReference type="InterPro" id="IPR024523">
    <property type="entry name" value="DUF3793"/>
</dbReference>
<protein>
    <submittedName>
        <fullName evidence="1">DUF3793 family protein</fullName>
    </submittedName>
</protein>
<organism evidence="1 2">
    <name type="scientific">Candidatus Blautia merdavium</name>
    <dbReference type="NCBI Taxonomy" id="2838494"/>
    <lineage>
        <taxon>Bacteria</taxon>
        <taxon>Bacillati</taxon>
        <taxon>Bacillota</taxon>
        <taxon>Clostridia</taxon>
        <taxon>Lachnospirales</taxon>
        <taxon>Lachnospiraceae</taxon>
        <taxon>Blautia</taxon>
    </lineage>
</organism>
<proteinExistence type="predicted"/>
<reference evidence="1" key="2">
    <citation type="submission" date="2021-04" db="EMBL/GenBank/DDBJ databases">
        <authorList>
            <person name="Gilroy R."/>
        </authorList>
    </citation>
    <scope>NUCLEOTIDE SEQUENCE</scope>
    <source>
        <strain evidence="1">ChiBcec2-3848</strain>
    </source>
</reference>
<name>A0A9D2PJZ9_9FIRM</name>
<evidence type="ECO:0000313" key="1">
    <source>
        <dbReference type="EMBL" id="HJC62384.1"/>
    </source>
</evidence>
<dbReference type="Pfam" id="PF12672">
    <property type="entry name" value="DUF3793"/>
    <property type="match status" value="1"/>
</dbReference>
<dbReference type="Proteomes" id="UP000823886">
    <property type="component" value="Unassembled WGS sequence"/>
</dbReference>
<dbReference type="AlphaFoldDB" id="A0A9D2PJZ9"/>
<gene>
    <name evidence="1" type="ORF">H9753_02015</name>
</gene>
<dbReference type="EMBL" id="DWVZ01000025">
    <property type="protein sequence ID" value="HJC62384.1"/>
    <property type="molecule type" value="Genomic_DNA"/>
</dbReference>
<evidence type="ECO:0000313" key="2">
    <source>
        <dbReference type="Proteomes" id="UP000823886"/>
    </source>
</evidence>
<sequence length="183" mass="21356">MLEEFLIRHSAPTLAGLKTGNLFWYPWEDRKQLEGILAMWEEILREKGLKITVMKINGKRALLYVYRKSRLEADLQRRETRQMLKEEGYTYTAAREAVEILKERIGTCGAFPHEIGLFLGYPEADVKGFIENEGRNCKCCGCWKVYCNECDARKTFRKFKKCEAVYEKLFLMGRPVKKLIVAA</sequence>
<reference evidence="1" key="1">
    <citation type="journal article" date="2021" name="PeerJ">
        <title>Extensive microbial diversity within the chicken gut microbiome revealed by metagenomics and culture.</title>
        <authorList>
            <person name="Gilroy R."/>
            <person name="Ravi A."/>
            <person name="Getino M."/>
            <person name="Pursley I."/>
            <person name="Horton D.L."/>
            <person name="Alikhan N.F."/>
            <person name="Baker D."/>
            <person name="Gharbi K."/>
            <person name="Hall N."/>
            <person name="Watson M."/>
            <person name="Adriaenssens E.M."/>
            <person name="Foster-Nyarko E."/>
            <person name="Jarju S."/>
            <person name="Secka A."/>
            <person name="Antonio M."/>
            <person name="Oren A."/>
            <person name="Chaudhuri R.R."/>
            <person name="La Ragione R."/>
            <person name="Hildebrand F."/>
            <person name="Pallen M.J."/>
        </authorList>
    </citation>
    <scope>NUCLEOTIDE SEQUENCE</scope>
    <source>
        <strain evidence="1">ChiBcec2-3848</strain>
    </source>
</reference>
<accession>A0A9D2PJZ9</accession>